<dbReference type="EMBL" id="JANFNG010000009">
    <property type="protein sequence ID" value="MCQ4081755.1"/>
    <property type="molecule type" value="Genomic_DNA"/>
</dbReference>
<reference evidence="2" key="1">
    <citation type="submission" date="2022-06" db="EMBL/GenBank/DDBJ databases">
        <title>Draft genome sequence of Streptomyces sp. RB6PN25 isolated from peat swamp forest in Thailand.</title>
        <authorList>
            <person name="Duangmal K."/>
            <person name="Klaysubun C."/>
        </authorList>
    </citation>
    <scope>NUCLEOTIDE SEQUENCE</scope>
    <source>
        <strain evidence="2">RB6PN25</strain>
    </source>
</reference>
<feature type="region of interest" description="Disordered" evidence="1">
    <location>
        <begin position="126"/>
        <end position="147"/>
    </location>
</feature>
<accession>A0ABT1PZ10</accession>
<sequence>MNHALQWPRPGPQIALAHIGDGPAFWAHVAATDGFACQPKDAASRAVEVDPRSTPLLLWDRGYPPLGLHRFVTGQLAVDEVMEQLAARTDPACHEASVSGEQTWLRAYRYGILPELQVLLASTGTRSSPLSHAGARGAQLQRSGGSR</sequence>
<protein>
    <submittedName>
        <fullName evidence="2">Uncharacterized protein</fullName>
    </submittedName>
</protein>
<comment type="caution">
    <text evidence="2">The sequence shown here is derived from an EMBL/GenBank/DDBJ whole genome shotgun (WGS) entry which is preliminary data.</text>
</comment>
<evidence type="ECO:0000313" key="2">
    <source>
        <dbReference type="EMBL" id="MCQ4081755.1"/>
    </source>
</evidence>
<dbReference type="RefSeq" id="WP_255920652.1">
    <property type="nucleotide sequence ID" value="NZ_JANFNG010000009.1"/>
</dbReference>
<gene>
    <name evidence="2" type="ORF">NGB36_14350</name>
</gene>
<keyword evidence="3" id="KW-1185">Reference proteome</keyword>
<evidence type="ECO:0000313" key="3">
    <source>
        <dbReference type="Proteomes" id="UP001057702"/>
    </source>
</evidence>
<evidence type="ECO:0000256" key="1">
    <source>
        <dbReference type="SAM" id="MobiDB-lite"/>
    </source>
</evidence>
<organism evidence="2 3">
    <name type="scientific">Streptomyces humicola</name>
    <dbReference type="NCBI Taxonomy" id="2953240"/>
    <lineage>
        <taxon>Bacteria</taxon>
        <taxon>Bacillati</taxon>
        <taxon>Actinomycetota</taxon>
        <taxon>Actinomycetes</taxon>
        <taxon>Kitasatosporales</taxon>
        <taxon>Streptomycetaceae</taxon>
        <taxon>Streptomyces</taxon>
    </lineage>
</organism>
<proteinExistence type="predicted"/>
<dbReference type="Proteomes" id="UP001057702">
    <property type="component" value="Unassembled WGS sequence"/>
</dbReference>
<name>A0ABT1PZ10_9ACTN</name>